<feature type="domain" description="HDOD" evidence="1">
    <location>
        <begin position="14"/>
        <end position="213"/>
    </location>
</feature>
<sequence>MTDTLTLNGQRLRIPVLATGATSLMKQLSDDNIPFEQLASVIEQFPSISMRLIALANSAWSGSSVEVTSVMDACTRLGFNVVRSTSIALVVSAPFDPHRCPAFQPVRYWQDSMLIAEAAFGLTPEDGMPSPLCSQTMRTLGLLHNLGLLWLADSMPQETQAALLLSSADDSLSVSEALIETCGFDYCTVAEALCNEWQLPDAMSRVLAHQNTPAYKAQHWQGTELLRISKQLIRTLGTATPESLAQIETDTLSIEFATLRAEYRRLEQLQPRINDLASSLFLN</sequence>
<evidence type="ECO:0000313" key="2">
    <source>
        <dbReference type="EMBL" id="MBE9399112.1"/>
    </source>
</evidence>
<dbReference type="PANTHER" id="PTHR33525:SF5">
    <property type="entry name" value="TWO COMPONENT SIGNAL TRANSDUCTION SYSTEM RESPONSE REGULATOR"/>
    <property type="match status" value="1"/>
</dbReference>
<dbReference type="Proteomes" id="UP000640333">
    <property type="component" value="Unassembled WGS sequence"/>
</dbReference>
<proteinExistence type="predicted"/>
<dbReference type="Gene3D" id="1.10.3210.10">
    <property type="entry name" value="Hypothetical protein af1432"/>
    <property type="match status" value="1"/>
</dbReference>
<name>A0A8J7FFG5_9GAMM</name>
<protein>
    <submittedName>
        <fullName evidence="2">HDOD domain-containing protein</fullName>
    </submittedName>
</protein>
<reference evidence="2" key="1">
    <citation type="submission" date="2020-10" db="EMBL/GenBank/DDBJ databases">
        <title>Bacterium isolated from coastal waters sediment.</title>
        <authorList>
            <person name="Chen R.-J."/>
            <person name="Lu D.-C."/>
            <person name="Zhu K.-L."/>
            <person name="Du Z.-J."/>
        </authorList>
    </citation>
    <scope>NUCLEOTIDE SEQUENCE</scope>
    <source>
        <strain evidence="2">N1Y112</strain>
    </source>
</reference>
<evidence type="ECO:0000259" key="1">
    <source>
        <dbReference type="PROSITE" id="PS51833"/>
    </source>
</evidence>
<dbReference type="EMBL" id="JADEYS010000022">
    <property type="protein sequence ID" value="MBE9399112.1"/>
    <property type="molecule type" value="Genomic_DNA"/>
</dbReference>
<dbReference type="InterPro" id="IPR013976">
    <property type="entry name" value="HDOD"/>
</dbReference>
<keyword evidence="3" id="KW-1185">Reference proteome</keyword>
<dbReference type="PROSITE" id="PS51833">
    <property type="entry name" value="HDOD"/>
    <property type="match status" value="1"/>
</dbReference>
<dbReference type="InterPro" id="IPR052340">
    <property type="entry name" value="RNase_Y/CdgJ"/>
</dbReference>
<dbReference type="RefSeq" id="WP_193954806.1">
    <property type="nucleotide sequence ID" value="NZ_JADEYS010000022.1"/>
</dbReference>
<gene>
    <name evidence="2" type="ORF">IOQ59_17770</name>
</gene>
<dbReference type="PANTHER" id="PTHR33525">
    <property type="match status" value="1"/>
</dbReference>
<organism evidence="2 3">
    <name type="scientific">Pontibacterium sinense</name>
    <dbReference type="NCBI Taxonomy" id="2781979"/>
    <lineage>
        <taxon>Bacteria</taxon>
        <taxon>Pseudomonadati</taxon>
        <taxon>Pseudomonadota</taxon>
        <taxon>Gammaproteobacteria</taxon>
        <taxon>Oceanospirillales</taxon>
        <taxon>Oceanospirillaceae</taxon>
        <taxon>Pontibacterium</taxon>
    </lineage>
</organism>
<dbReference type="Pfam" id="PF08668">
    <property type="entry name" value="HDOD"/>
    <property type="match status" value="1"/>
</dbReference>
<dbReference type="SUPFAM" id="SSF109604">
    <property type="entry name" value="HD-domain/PDEase-like"/>
    <property type="match status" value="1"/>
</dbReference>
<accession>A0A8J7FFG5</accession>
<evidence type="ECO:0000313" key="3">
    <source>
        <dbReference type="Proteomes" id="UP000640333"/>
    </source>
</evidence>
<dbReference type="AlphaFoldDB" id="A0A8J7FFG5"/>
<comment type="caution">
    <text evidence="2">The sequence shown here is derived from an EMBL/GenBank/DDBJ whole genome shotgun (WGS) entry which is preliminary data.</text>
</comment>